<evidence type="ECO:0000256" key="3">
    <source>
        <dbReference type="ARBA" id="ARBA00022643"/>
    </source>
</evidence>
<feature type="non-terminal residue" evidence="6">
    <location>
        <position position="1"/>
    </location>
</feature>
<sequence>LMRREIGIAQPEYLIEDWPGKYEVFSWLEFVVTVPNPIFIVTTRKADGAPNANLQSWGLLIGEKGNYSSLLALLDHSHTYANILREGEWCVSFPSFKHYPQCFETIYCNAPDNDEITEAGFTIESAKTVQAPRIAECPVSLECRLEWHRPLYDSSHWHLFVGRVLHLAMDEAMMVPDPVERMRVMGLMYNVRSTVNPLNGEQYGPNTLGLLSQVERIFTDEGHPKGWCRITGRKGQESRTTSSI</sequence>
<dbReference type="InterPro" id="IPR012349">
    <property type="entry name" value="Split_barrel_FMN-bd"/>
</dbReference>
<comment type="similarity">
    <text evidence="4">Belongs to the flavoredoxin family.</text>
</comment>
<proteinExistence type="inferred from homology"/>
<dbReference type="PANTHER" id="PTHR33798:SF5">
    <property type="entry name" value="FLAVIN REDUCTASE LIKE DOMAIN-CONTAINING PROTEIN"/>
    <property type="match status" value="1"/>
</dbReference>
<comment type="cofactor">
    <cofactor evidence="1">
        <name>FMN</name>
        <dbReference type="ChEBI" id="CHEBI:58210"/>
    </cofactor>
</comment>
<dbReference type="SMART" id="SM00903">
    <property type="entry name" value="Flavin_Reduct"/>
    <property type="match status" value="1"/>
</dbReference>
<evidence type="ECO:0000259" key="5">
    <source>
        <dbReference type="SMART" id="SM00903"/>
    </source>
</evidence>
<evidence type="ECO:0000256" key="1">
    <source>
        <dbReference type="ARBA" id="ARBA00001917"/>
    </source>
</evidence>
<keyword evidence="2" id="KW-0285">Flavoprotein</keyword>
<dbReference type="SUPFAM" id="SSF50475">
    <property type="entry name" value="FMN-binding split barrel"/>
    <property type="match status" value="1"/>
</dbReference>
<accession>K0J784</accession>
<dbReference type="Gene3D" id="2.30.110.10">
    <property type="entry name" value="Electron Transport, Fmn-binding Protein, Chain A"/>
    <property type="match status" value="1"/>
</dbReference>
<name>K0J784_9ZZZZ</name>
<evidence type="ECO:0000256" key="4">
    <source>
        <dbReference type="ARBA" id="ARBA00038054"/>
    </source>
</evidence>
<evidence type="ECO:0000313" key="6">
    <source>
        <dbReference type="EMBL" id="BAM62545.1"/>
    </source>
</evidence>
<dbReference type="GO" id="GO:0010181">
    <property type="term" value="F:FMN binding"/>
    <property type="evidence" value="ECO:0007669"/>
    <property type="project" value="InterPro"/>
</dbReference>
<feature type="domain" description="Flavin reductase like" evidence="5">
    <location>
        <begin position="31"/>
        <end position="173"/>
    </location>
</feature>
<dbReference type="EMBL" id="AB750499">
    <property type="protein sequence ID" value="BAM62543.1"/>
    <property type="molecule type" value="Genomic_DNA"/>
</dbReference>
<dbReference type="PANTHER" id="PTHR33798">
    <property type="entry name" value="FLAVOPROTEIN OXYGENASE"/>
    <property type="match status" value="1"/>
</dbReference>
<reference evidence="6" key="1">
    <citation type="submission" date="2012-09" db="EMBL/GenBank/DDBJ databases">
        <authorList>
            <person name="Elsaied H.E."/>
            <person name="Maruyama A."/>
        </authorList>
    </citation>
    <scope>NUCLEOTIDE SEQUENCE</scope>
</reference>
<reference evidence="6" key="2">
    <citation type="journal article" date="2014" name="FEMS Microbiol. Ecol.">
        <title>Novel integrons and gene cassettes from a Cascadian submarine gas-hydrate-bearing core.</title>
        <authorList>
            <person name="Elsaied H."/>
            <person name="Stokes H.W."/>
            <person name="Yoshioka H."/>
            <person name="Mitani Y."/>
            <person name="Maruyama A."/>
        </authorList>
    </citation>
    <scope>NUCLEOTIDE SEQUENCE</scope>
</reference>
<dbReference type="Pfam" id="PF01613">
    <property type="entry name" value="Flavin_Reduct"/>
    <property type="match status" value="1"/>
</dbReference>
<protein>
    <submittedName>
        <fullName evidence="6">Flavin mononucleotide (FMN)-binding protein</fullName>
    </submittedName>
</protein>
<dbReference type="AlphaFoldDB" id="K0J784"/>
<organism evidence="6">
    <name type="scientific">uncultured microorganism</name>
    <dbReference type="NCBI Taxonomy" id="358574"/>
    <lineage>
        <taxon>unclassified sequences</taxon>
        <taxon>environmental samples</taxon>
    </lineage>
</organism>
<keyword evidence="3" id="KW-0288">FMN</keyword>
<dbReference type="InterPro" id="IPR002563">
    <property type="entry name" value="Flavin_Rdtase-like_dom"/>
</dbReference>
<dbReference type="EMBL" id="AB750500">
    <property type="protein sequence ID" value="BAM62545.1"/>
    <property type="molecule type" value="Genomic_DNA"/>
</dbReference>
<evidence type="ECO:0000256" key="2">
    <source>
        <dbReference type="ARBA" id="ARBA00022630"/>
    </source>
</evidence>